<feature type="transmembrane region" description="Helical" evidence="1">
    <location>
        <begin position="147"/>
        <end position="165"/>
    </location>
</feature>
<organism evidence="3 4">
    <name type="scientific">Penicillium atrosanguineum</name>
    <dbReference type="NCBI Taxonomy" id="1132637"/>
    <lineage>
        <taxon>Eukaryota</taxon>
        <taxon>Fungi</taxon>
        <taxon>Dikarya</taxon>
        <taxon>Ascomycota</taxon>
        <taxon>Pezizomycotina</taxon>
        <taxon>Eurotiomycetes</taxon>
        <taxon>Eurotiomycetidae</taxon>
        <taxon>Eurotiales</taxon>
        <taxon>Aspergillaceae</taxon>
        <taxon>Penicillium</taxon>
    </lineage>
</organism>
<dbReference type="PANTHER" id="PTHR42109:SF2">
    <property type="entry name" value="INTEGRAL MEMBRANE PROTEIN"/>
    <property type="match status" value="1"/>
</dbReference>
<keyword evidence="1" id="KW-0472">Membrane</keyword>
<evidence type="ECO:0000256" key="1">
    <source>
        <dbReference type="SAM" id="Phobius"/>
    </source>
</evidence>
<feature type="transmembrane region" description="Helical" evidence="1">
    <location>
        <begin position="77"/>
        <end position="95"/>
    </location>
</feature>
<reference evidence="3" key="1">
    <citation type="submission" date="2022-12" db="EMBL/GenBank/DDBJ databases">
        <authorList>
            <person name="Petersen C."/>
        </authorList>
    </citation>
    <scope>NUCLEOTIDE SEQUENCE</scope>
    <source>
        <strain evidence="3">IBT 21472</strain>
    </source>
</reference>
<feature type="transmembrane region" description="Helical" evidence="1">
    <location>
        <begin position="177"/>
        <end position="201"/>
    </location>
</feature>
<keyword evidence="1" id="KW-0812">Transmembrane</keyword>
<comment type="caution">
    <text evidence="3">The sequence shown here is derived from an EMBL/GenBank/DDBJ whole genome shotgun (WGS) entry which is preliminary data.</text>
</comment>
<dbReference type="Proteomes" id="UP001147746">
    <property type="component" value="Unassembled WGS sequence"/>
</dbReference>
<dbReference type="AlphaFoldDB" id="A0A9W9Q851"/>
<evidence type="ECO:0000259" key="2">
    <source>
        <dbReference type="Pfam" id="PF24800"/>
    </source>
</evidence>
<sequence>MLDSHSKLGIALVIFYIPVILLAVYLTCYRRLRPRMVWIIVIFFAFIRTAAGVLVIVTEQKPSLEVAIASTILLNTGVFPLIAATLGLIRIIMVLEKDKTPRLGQCLLLSRLLFFVGMGLTVAGGALEGSDNNSDALTGVKLVKAGYFIVLVFLICLLVVQGYFWQQSSRLSRTARTALKAMALATPFMVVRITFLFLLVFDSSDLR</sequence>
<feature type="domain" description="DUF7702" evidence="2">
    <location>
        <begin position="2"/>
        <end position="203"/>
    </location>
</feature>
<reference evidence="3" key="2">
    <citation type="journal article" date="2023" name="IMA Fungus">
        <title>Comparative genomic study of the Penicillium genus elucidates a diverse pangenome and 15 lateral gene transfer events.</title>
        <authorList>
            <person name="Petersen C."/>
            <person name="Sorensen T."/>
            <person name="Nielsen M.R."/>
            <person name="Sondergaard T.E."/>
            <person name="Sorensen J.L."/>
            <person name="Fitzpatrick D.A."/>
            <person name="Frisvad J.C."/>
            <person name="Nielsen K.L."/>
        </authorList>
    </citation>
    <scope>NUCLEOTIDE SEQUENCE</scope>
    <source>
        <strain evidence="3">IBT 21472</strain>
    </source>
</reference>
<feature type="transmembrane region" description="Helical" evidence="1">
    <location>
        <begin position="6"/>
        <end position="29"/>
    </location>
</feature>
<evidence type="ECO:0000313" key="3">
    <source>
        <dbReference type="EMBL" id="KAJ5324667.1"/>
    </source>
</evidence>
<dbReference type="PANTHER" id="PTHR42109">
    <property type="entry name" value="UNPLACED GENOMIC SCAFFOLD UM_SCAF_CONTIG_1.265, WHOLE GENOME SHOTGUN SEQUENCE"/>
    <property type="match status" value="1"/>
</dbReference>
<dbReference type="EMBL" id="JAPZBO010000002">
    <property type="protein sequence ID" value="KAJ5324667.1"/>
    <property type="molecule type" value="Genomic_DNA"/>
</dbReference>
<accession>A0A9W9Q851</accession>
<protein>
    <recommendedName>
        <fullName evidence="2">DUF7702 domain-containing protein</fullName>
    </recommendedName>
</protein>
<gene>
    <name evidence="3" type="ORF">N7476_003267</name>
</gene>
<feature type="transmembrane region" description="Helical" evidence="1">
    <location>
        <begin position="107"/>
        <end position="127"/>
    </location>
</feature>
<keyword evidence="4" id="KW-1185">Reference proteome</keyword>
<name>A0A9W9Q851_9EURO</name>
<keyword evidence="1" id="KW-1133">Transmembrane helix</keyword>
<dbReference type="InterPro" id="IPR056119">
    <property type="entry name" value="DUF7702"/>
</dbReference>
<feature type="transmembrane region" description="Helical" evidence="1">
    <location>
        <begin position="36"/>
        <end position="57"/>
    </location>
</feature>
<dbReference type="Pfam" id="PF24800">
    <property type="entry name" value="DUF7702"/>
    <property type="match status" value="1"/>
</dbReference>
<evidence type="ECO:0000313" key="4">
    <source>
        <dbReference type="Proteomes" id="UP001147746"/>
    </source>
</evidence>
<proteinExistence type="predicted"/>